<keyword evidence="7" id="KW-0053">Apoptosis</keyword>
<dbReference type="GO" id="GO:0005802">
    <property type="term" value="C:trans-Golgi network"/>
    <property type="evidence" value="ECO:0007669"/>
    <property type="project" value="EnsemblFungi"/>
</dbReference>
<dbReference type="OrthoDB" id="443318at2759"/>
<keyword evidence="9 14" id="KW-0378">Hydrolase</keyword>
<keyword evidence="10 16" id="KW-1133">Transmembrane helix</keyword>
<sequence length="700" mass="78938">MLLLYLVLLVLNSAITLAVPPKFEGSDLQKQYLVTDIPGLYENIPEDKIPLMFAGQLPIFPDTNTSYFFWKFSDPKKTEYNHNRTIFWFNGGPGCSSMDGALLELGPFRVNPNLKIIYNEGSWHHAADVVFVDQPPGTGFSTTDGEHYLSDLDQVRDYYLVFMKKFFEIFPSDANNEIYLAGESYAGQYIPYVADGILTRNKNLTSEEKPYDLRAVMIGNGWISPNEQSLSYLPFCYDNGLITSANPQFSNILQKAEECQKIVDKIDSNWNDIEVHGYEVDTGVCEGILSDILSATTQDDKCINMYDFRLTDSSPACGMHWPLELKYVTPFLHQDEVMHDLNLQTLVRWHECTGRVGNKFRARHSVPAVHLLPRLTEQIQVLLFNGDKDIICNSMGTLNFLKKLEWGGNKGFGPPDLEEKYDWIFDGSNSGYIKSARNMTFVNVYNSSHMVPYDVPKVSRSLIDLATGNFDKNETAYITYPLGTKREVAPLKEVANLTETTTSPTSPSSTLSPSSSSTSTAETKGKNEPTSNRITRIIQLLVILVILWGIYALYASYRSRPSSIIKKRNVSNSTTGTKKKNVQWADQLRRFEDELDDFVPSDSKSGFLTRTFNKLSSVVGRDSSRGNYAPASSHFTDDIELQGLNDARIDDFIIGSDDEEEEGEEEGEEEEQEQEVEEEQPLSQESEGTKKSLIDEPSDK</sequence>
<keyword evidence="6 16" id="KW-0812">Transmembrane</keyword>
<reference evidence="17 18" key="1">
    <citation type="journal article" date="2011" name="Proc. Natl. Acad. Sci. U.S.A.">
        <title>Comparative genomics of xylose-fermenting fungi for enhanced biofuel production.</title>
        <authorList>
            <person name="Wohlbach D.J."/>
            <person name="Kuo A."/>
            <person name="Sato T.K."/>
            <person name="Potts K.M."/>
            <person name="Salamov A.A."/>
            <person name="LaButti K.M."/>
            <person name="Sun H."/>
            <person name="Clum A."/>
            <person name="Pangilinan J.L."/>
            <person name="Lindquist E.A."/>
            <person name="Lucas S."/>
            <person name="Lapidus A."/>
            <person name="Jin M."/>
            <person name="Gunawan C."/>
            <person name="Balan V."/>
            <person name="Dale B.E."/>
            <person name="Jeffries T.W."/>
            <person name="Zinkel R."/>
            <person name="Barry K.W."/>
            <person name="Grigoriev I.V."/>
            <person name="Gasch A.P."/>
        </authorList>
    </citation>
    <scope>NUCLEOTIDE SEQUENCE [LARGE SCALE GENOMIC DNA]</scope>
    <source>
        <strain evidence="18">NRRL Y-27907 / 11-Y1</strain>
    </source>
</reference>
<feature type="signal peptide" evidence="14">
    <location>
        <begin position="1"/>
        <end position="18"/>
    </location>
</feature>
<dbReference type="KEGG" id="spaa:SPAPADRAFT_73535"/>
<evidence type="ECO:0000256" key="13">
    <source>
        <dbReference type="ARBA" id="ARBA00023180"/>
    </source>
</evidence>
<feature type="transmembrane region" description="Helical" evidence="16">
    <location>
        <begin position="537"/>
        <end position="557"/>
    </location>
</feature>
<evidence type="ECO:0000256" key="10">
    <source>
        <dbReference type="ARBA" id="ARBA00022989"/>
    </source>
</evidence>
<dbReference type="FunCoup" id="G3AVC7">
    <property type="interactions" value="121"/>
</dbReference>
<feature type="region of interest" description="Disordered" evidence="15">
    <location>
        <begin position="651"/>
        <end position="700"/>
    </location>
</feature>
<dbReference type="InParanoid" id="G3AVC7"/>
<dbReference type="InterPro" id="IPR018202">
    <property type="entry name" value="Ser_caboxypep_ser_AS"/>
</dbReference>
<evidence type="ECO:0000256" key="15">
    <source>
        <dbReference type="SAM" id="MobiDB-lite"/>
    </source>
</evidence>
<feature type="region of interest" description="Disordered" evidence="15">
    <location>
        <begin position="497"/>
        <end position="529"/>
    </location>
</feature>
<comment type="subcellular location">
    <subcellularLocation>
        <location evidence="2">Golgi apparatus</location>
        <location evidence="2">trans-Golgi network membrane</location>
        <topology evidence="2">Single-pass type I membrane protein</topology>
    </subcellularLocation>
</comment>
<keyword evidence="8 14" id="KW-0732">Signal</keyword>
<feature type="chain" id="PRO_5003442661" description="Carboxypeptidase" evidence="14">
    <location>
        <begin position="19"/>
        <end position="700"/>
    </location>
</feature>
<dbReference type="PANTHER" id="PTHR11802">
    <property type="entry name" value="SERINE PROTEASE FAMILY S10 SERINE CARBOXYPEPTIDASE"/>
    <property type="match status" value="1"/>
</dbReference>
<evidence type="ECO:0000313" key="17">
    <source>
        <dbReference type="EMBL" id="EGW30146.1"/>
    </source>
</evidence>
<keyword evidence="13" id="KW-0325">Glycoprotein</keyword>
<keyword evidence="5 14" id="KW-0645">Protease</keyword>
<feature type="compositionally biased region" description="Acidic residues" evidence="15">
    <location>
        <begin position="656"/>
        <end position="680"/>
    </location>
</feature>
<comment type="catalytic activity">
    <reaction evidence="1">
        <text>Preferential release of a C-terminal arginine or lysine residue.</text>
        <dbReference type="EC" id="3.4.16.6"/>
    </reaction>
</comment>
<evidence type="ECO:0000256" key="12">
    <source>
        <dbReference type="ARBA" id="ARBA00023136"/>
    </source>
</evidence>
<gene>
    <name evidence="17" type="ORF">SPAPADRAFT_73535</name>
</gene>
<dbReference type="GeneID" id="18875488"/>
<proteinExistence type="inferred from homology"/>
<protein>
    <recommendedName>
        <fullName evidence="14">Carboxypeptidase</fullName>
        <ecNumber evidence="14">3.4.16.-</ecNumber>
    </recommendedName>
</protein>
<evidence type="ECO:0000256" key="9">
    <source>
        <dbReference type="ARBA" id="ARBA00022801"/>
    </source>
</evidence>
<dbReference type="Pfam" id="PF00450">
    <property type="entry name" value="Peptidase_S10"/>
    <property type="match status" value="1"/>
</dbReference>
<keyword evidence="18" id="KW-1185">Reference proteome</keyword>
<evidence type="ECO:0000256" key="1">
    <source>
        <dbReference type="ARBA" id="ARBA00001003"/>
    </source>
</evidence>
<dbReference type="Proteomes" id="UP000000709">
    <property type="component" value="Unassembled WGS sequence"/>
</dbReference>
<evidence type="ECO:0000256" key="14">
    <source>
        <dbReference type="RuleBase" id="RU361156"/>
    </source>
</evidence>
<accession>G3AVC7</accession>
<dbReference type="RefSeq" id="XP_007377912.1">
    <property type="nucleotide sequence ID" value="XM_007377850.1"/>
</dbReference>
<dbReference type="EMBL" id="GL996506">
    <property type="protein sequence ID" value="EGW30146.1"/>
    <property type="molecule type" value="Genomic_DNA"/>
</dbReference>
<organism evidence="18">
    <name type="scientific">Spathaspora passalidarum (strain NRRL Y-27907 / 11-Y1)</name>
    <dbReference type="NCBI Taxonomy" id="619300"/>
    <lineage>
        <taxon>Eukaryota</taxon>
        <taxon>Fungi</taxon>
        <taxon>Dikarya</taxon>
        <taxon>Ascomycota</taxon>
        <taxon>Saccharomycotina</taxon>
        <taxon>Pichiomycetes</taxon>
        <taxon>Debaryomycetaceae</taxon>
        <taxon>Spathaspora</taxon>
    </lineage>
</organism>
<feature type="compositionally biased region" description="Low complexity" evidence="15">
    <location>
        <begin position="500"/>
        <end position="520"/>
    </location>
</feature>
<feature type="compositionally biased region" description="Basic and acidic residues" evidence="15">
    <location>
        <begin position="687"/>
        <end position="700"/>
    </location>
</feature>
<keyword evidence="12 16" id="KW-0472">Membrane</keyword>
<dbReference type="HOGENOM" id="CLU_008523_11_2_1"/>
<evidence type="ECO:0000256" key="11">
    <source>
        <dbReference type="ARBA" id="ARBA00023034"/>
    </source>
</evidence>
<evidence type="ECO:0000313" key="18">
    <source>
        <dbReference type="Proteomes" id="UP000000709"/>
    </source>
</evidence>
<dbReference type="PANTHER" id="PTHR11802:SF190">
    <property type="entry name" value="PHEROMONE-PROCESSING CARBOXYPEPTIDASE KEX1"/>
    <property type="match status" value="1"/>
</dbReference>
<dbReference type="Gene3D" id="3.40.50.1820">
    <property type="entry name" value="alpha/beta hydrolase"/>
    <property type="match status" value="1"/>
</dbReference>
<dbReference type="InterPro" id="IPR001563">
    <property type="entry name" value="Peptidase_S10"/>
</dbReference>
<comment type="similarity">
    <text evidence="3 14">Belongs to the peptidase S10 family.</text>
</comment>
<evidence type="ECO:0000256" key="7">
    <source>
        <dbReference type="ARBA" id="ARBA00022703"/>
    </source>
</evidence>
<dbReference type="GO" id="GO:0006915">
    <property type="term" value="P:apoptotic process"/>
    <property type="evidence" value="ECO:0007669"/>
    <property type="project" value="UniProtKB-KW"/>
</dbReference>
<evidence type="ECO:0000256" key="6">
    <source>
        <dbReference type="ARBA" id="ARBA00022692"/>
    </source>
</evidence>
<dbReference type="GO" id="GO:0006508">
    <property type="term" value="P:proteolysis"/>
    <property type="evidence" value="ECO:0007669"/>
    <property type="project" value="UniProtKB-KW"/>
</dbReference>
<evidence type="ECO:0000256" key="2">
    <source>
        <dbReference type="ARBA" id="ARBA00004393"/>
    </source>
</evidence>
<dbReference type="STRING" id="619300.G3AVC7"/>
<dbReference type="OMA" id="PLMFAGQ"/>
<evidence type="ECO:0000256" key="3">
    <source>
        <dbReference type="ARBA" id="ARBA00009431"/>
    </source>
</evidence>
<name>G3AVC7_SPAPN</name>
<dbReference type="eggNOG" id="KOG1282">
    <property type="taxonomic scope" value="Eukaryota"/>
</dbReference>
<dbReference type="PRINTS" id="PR00724">
    <property type="entry name" value="CRBOXYPTASEC"/>
</dbReference>
<keyword evidence="4 14" id="KW-0121">Carboxypeptidase</keyword>
<evidence type="ECO:0000256" key="8">
    <source>
        <dbReference type="ARBA" id="ARBA00022729"/>
    </source>
</evidence>
<keyword evidence="11" id="KW-0333">Golgi apparatus</keyword>
<evidence type="ECO:0000256" key="5">
    <source>
        <dbReference type="ARBA" id="ARBA00022670"/>
    </source>
</evidence>
<dbReference type="EC" id="3.4.16.-" evidence="14"/>
<dbReference type="AlphaFoldDB" id="G3AVC7"/>
<dbReference type="MEROPS" id="S10.007"/>
<evidence type="ECO:0000256" key="16">
    <source>
        <dbReference type="SAM" id="Phobius"/>
    </source>
</evidence>
<dbReference type="PROSITE" id="PS00131">
    <property type="entry name" value="CARBOXYPEPT_SER_SER"/>
    <property type="match status" value="1"/>
</dbReference>
<dbReference type="SUPFAM" id="SSF53474">
    <property type="entry name" value="alpha/beta-Hydrolases"/>
    <property type="match status" value="1"/>
</dbReference>
<dbReference type="GO" id="GO:0004185">
    <property type="term" value="F:serine-type carboxypeptidase activity"/>
    <property type="evidence" value="ECO:0007669"/>
    <property type="project" value="UniProtKB-UniRule"/>
</dbReference>
<dbReference type="InterPro" id="IPR029058">
    <property type="entry name" value="AB_hydrolase_fold"/>
</dbReference>
<evidence type="ECO:0000256" key="4">
    <source>
        <dbReference type="ARBA" id="ARBA00022645"/>
    </source>
</evidence>